<reference evidence="1" key="1">
    <citation type="submission" date="2022-10" db="EMBL/GenBank/DDBJ databases">
        <authorList>
            <person name="Yu W.X."/>
        </authorList>
    </citation>
    <scope>NUCLEOTIDE SEQUENCE</scope>
    <source>
        <strain evidence="1">AAT</strain>
    </source>
</reference>
<dbReference type="Proteomes" id="UP001209229">
    <property type="component" value="Unassembled WGS sequence"/>
</dbReference>
<proteinExistence type="predicted"/>
<evidence type="ECO:0000313" key="1">
    <source>
        <dbReference type="EMBL" id="MCW3789274.1"/>
    </source>
</evidence>
<sequence>MWRTDYKSSANQDKLFATFEVLGVNGRHLSEYTLYTEAWEIGY</sequence>
<dbReference type="AlphaFoldDB" id="A0AAE3M8T8"/>
<dbReference type="EMBL" id="JAPDPJ010000094">
    <property type="protein sequence ID" value="MCW3789274.1"/>
    <property type="molecule type" value="Genomic_DNA"/>
</dbReference>
<keyword evidence="2" id="KW-1185">Reference proteome</keyword>
<evidence type="ECO:0000313" key="2">
    <source>
        <dbReference type="Proteomes" id="UP001209229"/>
    </source>
</evidence>
<accession>A0AAE3M8T8</accession>
<protein>
    <submittedName>
        <fullName evidence="1">Uncharacterized protein</fullName>
    </submittedName>
</protein>
<comment type="caution">
    <text evidence="1">The sequence shown here is derived from an EMBL/GenBank/DDBJ whole genome shotgun (WGS) entry which is preliminary data.</text>
</comment>
<gene>
    <name evidence="1" type="ORF">OM075_22610</name>
</gene>
<name>A0AAE3M8T8_9BACT</name>
<organism evidence="1 2">
    <name type="scientific">Plebeiibacterium sediminum</name>
    <dbReference type="NCBI Taxonomy" id="2992112"/>
    <lineage>
        <taxon>Bacteria</taxon>
        <taxon>Pseudomonadati</taxon>
        <taxon>Bacteroidota</taxon>
        <taxon>Bacteroidia</taxon>
        <taxon>Marinilabiliales</taxon>
        <taxon>Marinilabiliaceae</taxon>
        <taxon>Plebeiibacterium</taxon>
    </lineage>
</organism>